<name>A0A182J2V8_ANOAO</name>
<sequence>MQAAKVSRTTSLPGDPAYVAASALVGFTIAGFNDRPAIICVVDGPAISYANAGSNERPVIIRLAEGPAAWKGAAAPWPLVGADDIAFSVAGVPAIMCAYDPPSVGCSCGALNAYGALEVNAGVAGTKALNALPVARDACACLCVGAGAVVLSAAGVPAIMYAYDAPGVSCSGIALGISCVCVLNAYGALEVNAGVAGTKALNTLPVARSACADDAGGQNLACISQFAG</sequence>
<dbReference type="AlphaFoldDB" id="A0A182J2V8"/>
<reference evidence="1" key="1">
    <citation type="submission" date="2022-08" db="UniProtKB">
        <authorList>
            <consortium name="EnsemblMetazoa"/>
        </authorList>
    </citation>
    <scope>IDENTIFICATION</scope>
    <source>
        <strain evidence="1">EBRO</strain>
    </source>
</reference>
<dbReference type="VEuPathDB" id="VectorBase:AATE010332"/>
<protein>
    <submittedName>
        <fullName evidence="1">Uncharacterized protein</fullName>
    </submittedName>
</protein>
<dbReference type="EnsemblMetazoa" id="AATE010332-RA">
    <property type="protein sequence ID" value="AATE010332-PA.1"/>
    <property type="gene ID" value="AATE010332"/>
</dbReference>
<dbReference type="EMBL" id="AXCP01007051">
    <property type="status" value="NOT_ANNOTATED_CDS"/>
    <property type="molecule type" value="Genomic_DNA"/>
</dbReference>
<dbReference type="EMBL" id="AXCP01007050">
    <property type="status" value="NOT_ANNOTATED_CDS"/>
    <property type="molecule type" value="Genomic_DNA"/>
</dbReference>
<accession>A0A182J2V8</accession>
<proteinExistence type="predicted"/>
<evidence type="ECO:0000313" key="1">
    <source>
        <dbReference type="EnsemblMetazoa" id="AATE010332-PA.1"/>
    </source>
</evidence>
<organism evidence="1">
    <name type="scientific">Anopheles atroparvus</name>
    <name type="common">European mosquito</name>
    <dbReference type="NCBI Taxonomy" id="41427"/>
    <lineage>
        <taxon>Eukaryota</taxon>
        <taxon>Metazoa</taxon>
        <taxon>Ecdysozoa</taxon>
        <taxon>Arthropoda</taxon>
        <taxon>Hexapoda</taxon>
        <taxon>Insecta</taxon>
        <taxon>Pterygota</taxon>
        <taxon>Neoptera</taxon>
        <taxon>Endopterygota</taxon>
        <taxon>Diptera</taxon>
        <taxon>Nematocera</taxon>
        <taxon>Culicoidea</taxon>
        <taxon>Culicidae</taxon>
        <taxon>Anophelinae</taxon>
        <taxon>Anopheles</taxon>
    </lineage>
</organism>